<sequence length="410" mass="43219">MHALRFRNYRLYFVGQAISMIGTSAQQVALAWLVYRLTGSAVLLGVTAFVSQAPQLLIAPLAGVIVDRHDRRRVLLLVQWLLLTQALILAALTYTNLIAPWSIIVMSLILGLLNSFDAPARQSLATRLVDHQSALPSAIALNSVVFNIGRFVGPPAAGILLSATSEATCFLVNALSFLGLIQALLRIRVAPHVAPSRAQRGTFSEGLRYAASSHPVRTLLSVVGLHNLTVASYIVVMPAITAQVFRGNPQILGMLLGAAGLGSLAAAAFLSTRRSVLGMPRIGIIGSVGCAVALIAFSFVEQQTPALILLFIVGFGMTTTNISSNTLLQTLISDQYRGRVMSLYTASVFGMAAVGGLIIGLLADWLDASCALTVEGAAFLVAALVLVPQLNRVGRQIGAASEGIGSAIAR</sequence>
<keyword evidence="6 7" id="KW-0472">Membrane</keyword>
<feature type="transmembrane region" description="Helical" evidence="7">
    <location>
        <begin position="282"/>
        <end position="300"/>
    </location>
</feature>
<feature type="domain" description="Major facilitator superfamily (MFS) profile" evidence="8">
    <location>
        <begin position="8"/>
        <end position="394"/>
    </location>
</feature>
<comment type="caution">
    <text evidence="9">The sequence shown here is derived from an EMBL/GenBank/DDBJ whole genome shotgun (WGS) entry which is preliminary data.</text>
</comment>
<evidence type="ECO:0000256" key="1">
    <source>
        <dbReference type="ARBA" id="ARBA00004651"/>
    </source>
</evidence>
<dbReference type="InterPro" id="IPR010290">
    <property type="entry name" value="TM_effector"/>
</dbReference>
<feature type="transmembrane region" description="Helical" evidence="7">
    <location>
        <begin position="12"/>
        <end position="35"/>
    </location>
</feature>
<feature type="transmembrane region" description="Helical" evidence="7">
    <location>
        <begin position="218"/>
        <end position="245"/>
    </location>
</feature>
<organism evidence="9 10">
    <name type="scientific">Uliginosibacterium silvisoli</name>
    <dbReference type="NCBI Taxonomy" id="3114758"/>
    <lineage>
        <taxon>Bacteria</taxon>
        <taxon>Pseudomonadati</taxon>
        <taxon>Pseudomonadota</taxon>
        <taxon>Betaproteobacteria</taxon>
        <taxon>Rhodocyclales</taxon>
        <taxon>Zoogloeaceae</taxon>
        <taxon>Uliginosibacterium</taxon>
    </lineage>
</organism>
<feature type="transmembrane region" description="Helical" evidence="7">
    <location>
        <begin position="98"/>
        <end position="116"/>
    </location>
</feature>
<name>A0ABU6K3E2_9RHOO</name>
<dbReference type="PANTHER" id="PTHR23513">
    <property type="entry name" value="INTEGRAL MEMBRANE EFFLUX PROTEIN-RELATED"/>
    <property type="match status" value="1"/>
</dbReference>
<dbReference type="PANTHER" id="PTHR23513:SF11">
    <property type="entry name" value="STAPHYLOFERRIN A TRANSPORTER"/>
    <property type="match status" value="1"/>
</dbReference>
<evidence type="ECO:0000313" key="10">
    <source>
        <dbReference type="Proteomes" id="UP001331561"/>
    </source>
</evidence>
<evidence type="ECO:0000256" key="6">
    <source>
        <dbReference type="ARBA" id="ARBA00023136"/>
    </source>
</evidence>
<feature type="transmembrane region" description="Helical" evidence="7">
    <location>
        <begin position="306"/>
        <end position="328"/>
    </location>
</feature>
<protein>
    <submittedName>
        <fullName evidence="9">MFS transporter</fullName>
    </submittedName>
</protein>
<dbReference type="EMBL" id="JAYXHS010000002">
    <property type="protein sequence ID" value="MEC5386409.1"/>
    <property type="molecule type" value="Genomic_DNA"/>
</dbReference>
<feature type="transmembrane region" description="Helical" evidence="7">
    <location>
        <begin position="251"/>
        <end position="270"/>
    </location>
</feature>
<feature type="transmembrane region" description="Helical" evidence="7">
    <location>
        <begin position="74"/>
        <end position="92"/>
    </location>
</feature>
<feature type="transmembrane region" description="Helical" evidence="7">
    <location>
        <begin position="365"/>
        <end position="387"/>
    </location>
</feature>
<comment type="subcellular location">
    <subcellularLocation>
        <location evidence="1">Cell membrane</location>
        <topology evidence="1">Multi-pass membrane protein</topology>
    </subcellularLocation>
</comment>
<evidence type="ECO:0000259" key="8">
    <source>
        <dbReference type="PROSITE" id="PS50850"/>
    </source>
</evidence>
<keyword evidence="4 7" id="KW-0812">Transmembrane</keyword>
<keyword evidence="2" id="KW-0813">Transport</keyword>
<evidence type="ECO:0000313" key="9">
    <source>
        <dbReference type="EMBL" id="MEC5386409.1"/>
    </source>
</evidence>
<reference evidence="9 10" key="1">
    <citation type="submission" date="2024-01" db="EMBL/GenBank/DDBJ databases">
        <title>Uliginosibacterium soil sp. nov.</title>
        <authorList>
            <person name="Lv Y."/>
        </authorList>
    </citation>
    <scope>NUCLEOTIDE SEQUENCE [LARGE SCALE GENOMIC DNA]</scope>
    <source>
        <strain evidence="9 10">H3</strain>
    </source>
</reference>
<proteinExistence type="predicted"/>
<keyword evidence="5 7" id="KW-1133">Transmembrane helix</keyword>
<dbReference type="Pfam" id="PF05977">
    <property type="entry name" value="MFS_3"/>
    <property type="match status" value="1"/>
</dbReference>
<keyword evidence="10" id="KW-1185">Reference proteome</keyword>
<gene>
    <name evidence="9" type="ORF">VVD49_11795</name>
</gene>
<evidence type="ECO:0000256" key="4">
    <source>
        <dbReference type="ARBA" id="ARBA00022692"/>
    </source>
</evidence>
<dbReference type="InterPro" id="IPR036259">
    <property type="entry name" value="MFS_trans_sf"/>
</dbReference>
<dbReference type="CDD" id="cd06173">
    <property type="entry name" value="MFS_MefA_like"/>
    <property type="match status" value="1"/>
</dbReference>
<evidence type="ECO:0000256" key="2">
    <source>
        <dbReference type="ARBA" id="ARBA00022448"/>
    </source>
</evidence>
<dbReference type="SUPFAM" id="SSF103473">
    <property type="entry name" value="MFS general substrate transporter"/>
    <property type="match status" value="1"/>
</dbReference>
<dbReference type="Proteomes" id="UP001331561">
    <property type="component" value="Unassembled WGS sequence"/>
</dbReference>
<dbReference type="RefSeq" id="WP_327599375.1">
    <property type="nucleotide sequence ID" value="NZ_JAYXHS010000002.1"/>
</dbReference>
<dbReference type="Gene3D" id="1.20.1250.20">
    <property type="entry name" value="MFS general substrate transporter like domains"/>
    <property type="match status" value="1"/>
</dbReference>
<keyword evidence="3" id="KW-1003">Cell membrane</keyword>
<feature type="transmembrane region" description="Helical" evidence="7">
    <location>
        <begin position="41"/>
        <end position="62"/>
    </location>
</feature>
<feature type="transmembrane region" description="Helical" evidence="7">
    <location>
        <begin position="340"/>
        <end position="359"/>
    </location>
</feature>
<evidence type="ECO:0000256" key="3">
    <source>
        <dbReference type="ARBA" id="ARBA00022475"/>
    </source>
</evidence>
<dbReference type="InterPro" id="IPR020846">
    <property type="entry name" value="MFS_dom"/>
</dbReference>
<accession>A0ABU6K3E2</accession>
<evidence type="ECO:0000256" key="5">
    <source>
        <dbReference type="ARBA" id="ARBA00022989"/>
    </source>
</evidence>
<evidence type="ECO:0000256" key="7">
    <source>
        <dbReference type="SAM" id="Phobius"/>
    </source>
</evidence>
<dbReference type="PROSITE" id="PS50850">
    <property type="entry name" value="MFS"/>
    <property type="match status" value="1"/>
</dbReference>